<proteinExistence type="predicted"/>
<evidence type="ECO:0000313" key="3">
    <source>
        <dbReference type="Proteomes" id="UP000324143"/>
    </source>
</evidence>
<evidence type="ECO:0000256" key="1">
    <source>
        <dbReference type="SAM" id="SignalP"/>
    </source>
</evidence>
<protein>
    <recommendedName>
        <fullName evidence="4">Tetratricopeptide repeat protein</fullName>
    </recommendedName>
</protein>
<evidence type="ECO:0008006" key="4">
    <source>
        <dbReference type="Google" id="ProtNLM"/>
    </source>
</evidence>
<dbReference type="Gene3D" id="1.25.40.10">
    <property type="entry name" value="Tetratricopeptide repeat domain"/>
    <property type="match status" value="1"/>
</dbReference>
<dbReference type="PROSITE" id="PS51257">
    <property type="entry name" value="PROKAR_LIPOPROTEIN"/>
    <property type="match status" value="1"/>
</dbReference>
<dbReference type="AlphaFoldDB" id="A0A5D0ML17"/>
<dbReference type="SUPFAM" id="SSF48452">
    <property type="entry name" value="TPR-like"/>
    <property type="match status" value="1"/>
</dbReference>
<name>A0A5D0ML17_9BACT</name>
<accession>A0A5D0ML17</accession>
<evidence type="ECO:0000313" key="2">
    <source>
        <dbReference type="EMBL" id="TYB32231.1"/>
    </source>
</evidence>
<organism evidence="2 3">
    <name type="scientific">Candidatus Mcinerneyibacterium aminivorans</name>
    <dbReference type="NCBI Taxonomy" id="2703815"/>
    <lineage>
        <taxon>Bacteria</taxon>
        <taxon>Candidatus Macinerneyibacteriota</taxon>
        <taxon>Candidatus Mcinerneyibacteria</taxon>
        <taxon>Candidatus Mcinerneyibacteriales</taxon>
        <taxon>Candidatus Mcinerneyibacteriaceae</taxon>
        <taxon>Candidatus Mcinerneyibacterium</taxon>
    </lineage>
</organism>
<gene>
    <name evidence="2" type="ORF">FXF47_00400</name>
</gene>
<keyword evidence="1" id="KW-0732">Signal</keyword>
<dbReference type="Proteomes" id="UP000324143">
    <property type="component" value="Unassembled WGS sequence"/>
</dbReference>
<dbReference type="EMBL" id="VSIX01000003">
    <property type="protein sequence ID" value="TYB32231.1"/>
    <property type="molecule type" value="Genomic_DNA"/>
</dbReference>
<reference evidence="2" key="1">
    <citation type="submission" date="2019-08" db="EMBL/GenBank/DDBJ databases">
        <title>Genomic characterization of a novel candidate phylum (ARYD3) from a high temperature, high salinity tertiary oil reservoir in north central Oklahoma, USA.</title>
        <authorList>
            <person name="Youssef N.H."/>
            <person name="Yadav A."/>
            <person name="Elshahed M.S."/>
        </authorList>
    </citation>
    <scope>NUCLEOTIDE SEQUENCE [LARGE SCALE GENOMIC DNA]</scope>
    <source>
        <strain evidence="2">ARYD3</strain>
    </source>
</reference>
<comment type="caution">
    <text evidence="2">The sequence shown here is derived from an EMBL/GenBank/DDBJ whole genome shotgun (WGS) entry which is preliminary data.</text>
</comment>
<sequence length="253" mass="28221">MRKLKYIFIIFVSIAFLFACNESTDFSDDSSSGGDGGTTDDSIYSLDDAWEYFVNTNYSSATSEFNGLINEENSSSEDKKFASFGLGLISYINGNYNEAYSYFENGLGDDFSPDNAYFPDYEKYSCIGMLYVKAENTSGAQTVYSKYPVLKQIKISWNFPYNNSDIELSGVNVHTLLAQMFVNMASGTDQKTINMGTGEVDSTTSNGYDDHFEFAAYHLYEVVGYCNNNNIELSSKALGLIDIVEQQLNITIN</sequence>
<keyword evidence="3" id="KW-1185">Reference proteome</keyword>
<dbReference type="InterPro" id="IPR011990">
    <property type="entry name" value="TPR-like_helical_dom_sf"/>
</dbReference>
<feature type="signal peptide" evidence="1">
    <location>
        <begin position="1"/>
        <end position="19"/>
    </location>
</feature>
<feature type="chain" id="PRO_5022742548" description="Tetratricopeptide repeat protein" evidence="1">
    <location>
        <begin position="20"/>
        <end position="253"/>
    </location>
</feature>